<dbReference type="InterPro" id="IPR046342">
    <property type="entry name" value="CBS_dom_sf"/>
</dbReference>
<dbReference type="InterPro" id="IPR000644">
    <property type="entry name" value="CBS_dom"/>
</dbReference>
<reference evidence="3" key="1">
    <citation type="submission" date="2018-07" db="EMBL/GenBank/DDBJ databases">
        <authorList>
            <consortium name="Genoscope - CEA"/>
            <person name="William W."/>
        </authorList>
    </citation>
    <scope>NUCLEOTIDE SEQUENCE</scope>
    <source>
        <strain evidence="3">IK1</strain>
    </source>
</reference>
<accession>A0A653A0B6</accession>
<name>A0A653A0B6_UNCDX</name>
<organism evidence="3">
    <name type="scientific">Uncultured Desulfatiglans sp</name>
    <dbReference type="NCBI Taxonomy" id="1748965"/>
    <lineage>
        <taxon>Bacteria</taxon>
        <taxon>Pseudomonadati</taxon>
        <taxon>Thermodesulfobacteriota</taxon>
        <taxon>Desulfobacteria</taxon>
        <taxon>Desulfatiglandales</taxon>
        <taxon>Desulfatiglandaceae</taxon>
        <taxon>Desulfatiglans</taxon>
        <taxon>environmental samples</taxon>
    </lineage>
</organism>
<dbReference type="SUPFAM" id="SSF54631">
    <property type="entry name" value="CBS-domain pair"/>
    <property type="match status" value="1"/>
</dbReference>
<dbReference type="CDD" id="cd02205">
    <property type="entry name" value="CBS_pair_SF"/>
    <property type="match status" value="1"/>
</dbReference>
<evidence type="ECO:0000256" key="1">
    <source>
        <dbReference type="PROSITE-ProRule" id="PRU00703"/>
    </source>
</evidence>
<dbReference type="EMBL" id="UPXX01000003">
    <property type="protein sequence ID" value="VBB41477.1"/>
    <property type="molecule type" value="Genomic_DNA"/>
</dbReference>
<keyword evidence="1" id="KW-0129">CBS domain</keyword>
<dbReference type="AlphaFoldDB" id="A0A653A0B6"/>
<proteinExistence type="predicted"/>
<dbReference type="Gene3D" id="3.10.580.10">
    <property type="entry name" value="CBS-domain"/>
    <property type="match status" value="1"/>
</dbReference>
<feature type="domain" description="CBS" evidence="2">
    <location>
        <begin position="10"/>
        <end position="80"/>
    </location>
</feature>
<dbReference type="Pfam" id="PF00571">
    <property type="entry name" value="CBS"/>
    <property type="match status" value="2"/>
</dbReference>
<dbReference type="PROSITE" id="PS51371">
    <property type="entry name" value="CBS"/>
    <property type="match status" value="1"/>
</dbReference>
<gene>
    <name evidence="3" type="ORF">TRIP_B110042</name>
</gene>
<evidence type="ECO:0000259" key="2">
    <source>
        <dbReference type="PROSITE" id="PS51371"/>
    </source>
</evidence>
<evidence type="ECO:0000313" key="3">
    <source>
        <dbReference type="EMBL" id="VBB41477.1"/>
    </source>
</evidence>
<protein>
    <submittedName>
        <fullName evidence="3">CBS protein</fullName>
    </submittedName>
</protein>
<sequence length="189" mass="21387">MKTILVRDLMVPLKEYATVSEDASLFEAVMALEDAQKVFDQTRYRHRAVLIKDAEGKVVGKVSQLDVLRGLEPKYQEVKEKESFARFGLTKTHLKSMMEQFSLWDKPLTDICSKASRIRVKNIMYKPTEGEYVKAEATLDEAIHQLIMGRHQSLLVLAEGTIVGVLRLSDVFLEVCEAIKACEIPRGAD</sequence>